<feature type="domain" description="Helicase ATP-binding" evidence="2">
    <location>
        <begin position="172"/>
        <end position="315"/>
    </location>
</feature>
<evidence type="ECO:0000256" key="1">
    <source>
        <dbReference type="ARBA" id="ARBA00022801"/>
    </source>
</evidence>
<dbReference type="RefSeq" id="WP_151971153.1">
    <property type="nucleotide sequence ID" value="NZ_AP019860.1"/>
</dbReference>
<dbReference type="OrthoDB" id="9814088at2"/>
<dbReference type="PROSITE" id="PS51194">
    <property type="entry name" value="HELICASE_CTER"/>
    <property type="match status" value="1"/>
</dbReference>
<dbReference type="GO" id="GO:0016787">
    <property type="term" value="F:hydrolase activity"/>
    <property type="evidence" value="ECO:0007669"/>
    <property type="project" value="UniProtKB-KW"/>
</dbReference>
<sequence>MEPIPGKKVLIKGQEKLGFGNIYCYPGVDGIVEVHFFISPTHFESIQIHKSQLIYQMIPRQTCCFQTNENVSYGRILLCSNEDKNFRSYQITFDNQKAPIEFREDDFQVRSCWPSSPEKMLEELVQGTPFFFHQRYKLLEQLIYHRQLCEGITSFTSSKVELFSHQIEIASRILRDPNIRYLLADEVGLGKTIETGIILKQVLLDSPQTMIKIYVPTALVWQWKEELKRRFSITNISVVEHNDLLTNSNSQLDLVVVDEAHRIVTAKKSSSEKAPLYEAFCKLAKKTRHILLLSATPVLHCESQLLALLHLLTPETYQLEHIEVFRERLAKRQEIGRVLLALSKAKNPLLLKRHAKKLSVILPRDKTISSLVNQVYEAKKDDIIKVVKSLQIHISETYRIHRRMLRTRRAWMTEDHGLCSRKVALSYEFELNDELLEFLWENLENWRIEVASNISQQIDLQKNIDLYFEISEIIASDTMLLSKKIKKLLVDNPKQEGAYILQKMCDAVEKKWPEDRIFLIQEILKQLNSKKTLQKYVVFCSTVELCNKIEERLKKTFKNHLYVLHEQMSAEYSQKIIQGFKKSNRNSFLIVDSSLEEGVNLHFATGIILFDIPWSPMRIEQRLGRLDRISRTENIPCKVIVTLDNEELAVDDAWRRLLVEGYGIFNDSVSDIQFLIDEQMPYLKQRTFEGGPSALVSAIGELKSKIEEERLRIVEQDVVDGMYTLRKVNEMFKNLDMGDNEEVKNKTLSKALISYLKDNVGLRPIKVNRDTFKFTLPKRKEPLIPFNYLDEMQSLFQEGTSIRNVATIRNSGLQFFRPGHRGLDICHELLKKDDRGRCFVLWRKCYGRIDPCIIFRIILNVYPNLDPIIKFLNEHDWDDIARGGLLRMIKGWFNEYLYELFLDVEGEIAKLDLIEICKKPYKAPPDINMGKEKATYLKNWFGEERWKLLCQEITEKALKKTSTSDKLKTTSSKALLSAEEYFTINKARLIARSQSGIDSNLAIDSDICKLYSLHSLVSQVLKNPNISVDAIGVYVLSEKFFWKKI</sequence>
<dbReference type="InterPro" id="IPR000330">
    <property type="entry name" value="SNF2_N"/>
</dbReference>
<dbReference type="KEGG" id="uam:UABAM_05528"/>
<dbReference type="Gene3D" id="3.40.50.10810">
    <property type="entry name" value="Tandem AAA-ATPase domain"/>
    <property type="match status" value="1"/>
</dbReference>
<dbReference type="PANTHER" id="PTHR45766">
    <property type="entry name" value="DNA ANNEALING HELICASE AND ENDONUCLEASE ZRANB3 FAMILY MEMBER"/>
    <property type="match status" value="1"/>
</dbReference>
<dbReference type="Pfam" id="PF00176">
    <property type="entry name" value="SNF2-rel_dom"/>
    <property type="match status" value="1"/>
</dbReference>
<accession>A0A5S9F5R3</accession>
<dbReference type="InterPro" id="IPR049730">
    <property type="entry name" value="SNF2/RAD54-like_C"/>
</dbReference>
<dbReference type="InterPro" id="IPR027417">
    <property type="entry name" value="P-loop_NTPase"/>
</dbReference>
<organism evidence="4 5">
    <name type="scientific">Uabimicrobium amorphum</name>
    <dbReference type="NCBI Taxonomy" id="2596890"/>
    <lineage>
        <taxon>Bacteria</taxon>
        <taxon>Pseudomonadati</taxon>
        <taxon>Planctomycetota</taxon>
        <taxon>Candidatus Uabimicrobiia</taxon>
        <taxon>Candidatus Uabimicrobiales</taxon>
        <taxon>Candidatus Uabimicrobiaceae</taxon>
        <taxon>Candidatus Uabimicrobium</taxon>
    </lineage>
</organism>
<dbReference type="GO" id="GO:0005524">
    <property type="term" value="F:ATP binding"/>
    <property type="evidence" value="ECO:0007669"/>
    <property type="project" value="InterPro"/>
</dbReference>
<dbReference type="SUPFAM" id="SSF52540">
    <property type="entry name" value="P-loop containing nucleoside triphosphate hydrolases"/>
    <property type="match status" value="1"/>
</dbReference>
<dbReference type="Proteomes" id="UP000326354">
    <property type="component" value="Chromosome"/>
</dbReference>
<dbReference type="InterPro" id="IPR001650">
    <property type="entry name" value="Helicase_C-like"/>
</dbReference>
<dbReference type="SMART" id="SM00490">
    <property type="entry name" value="HELICc"/>
    <property type="match status" value="1"/>
</dbReference>
<dbReference type="EMBL" id="AP019860">
    <property type="protein sequence ID" value="BBM87125.1"/>
    <property type="molecule type" value="Genomic_DNA"/>
</dbReference>
<dbReference type="PROSITE" id="PS51192">
    <property type="entry name" value="HELICASE_ATP_BIND_1"/>
    <property type="match status" value="1"/>
</dbReference>
<evidence type="ECO:0000313" key="4">
    <source>
        <dbReference type="EMBL" id="BBM87125.1"/>
    </source>
</evidence>
<name>A0A5S9F5R3_UABAM</name>
<dbReference type="AlphaFoldDB" id="A0A5S9F5R3"/>
<reference evidence="4 5" key="1">
    <citation type="submission" date="2019-08" db="EMBL/GenBank/DDBJ databases">
        <title>Complete genome sequence of Candidatus Uab amorphum.</title>
        <authorList>
            <person name="Shiratori T."/>
            <person name="Suzuki S."/>
            <person name="Kakizawa Y."/>
            <person name="Ishida K."/>
        </authorList>
    </citation>
    <scope>NUCLEOTIDE SEQUENCE [LARGE SCALE GENOMIC DNA]</scope>
    <source>
        <strain evidence="4 5">SRT547</strain>
    </source>
</reference>
<protein>
    <submittedName>
        <fullName evidence="4">RNA polymerase-associated protein RapA</fullName>
    </submittedName>
</protein>
<evidence type="ECO:0000259" key="3">
    <source>
        <dbReference type="PROSITE" id="PS51194"/>
    </source>
</evidence>
<evidence type="ECO:0000313" key="5">
    <source>
        <dbReference type="Proteomes" id="UP000326354"/>
    </source>
</evidence>
<gene>
    <name evidence="4" type="ORF">UABAM_05528</name>
</gene>
<feature type="domain" description="Helicase C-terminal" evidence="3">
    <location>
        <begin position="519"/>
        <end position="680"/>
    </location>
</feature>
<dbReference type="NCBIfam" id="NF041062">
    <property type="entry name" value="DpdE"/>
    <property type="match status" value="1"/>
</dbReference>
<dbReference type="InterPro" id="IPR038718">
    <property type="entry name" value="SNF2-like_sf"/>
</dbReference>
<dbReference type="Gene3D" id="3.40.50.300">
    <property type="entry name" value="P-loop containing nucleotide triphosphate hydrolases"/>
    <property type="match status" value="1"/>
</dbReference>
<keyword evidence="5" id="KW-1185">Reference proteome</keyword>
<dbReference type="SMART" id="SM00487">
    <property type="entry name" value="DEXDc"/>
    <property type="match status" value="1"/>
</dbReference>
<evidence type="ECO:0000259" key="2">
    <source>
        <dbReference type="PROSITE" id="PS51192"/>
    </source>
</evidence>
<dbReference type="Pfam" id="PF00271">
    <property type="entry name" value="Helicase_C"/>
    <property type="match status" value="1"/>
</dbReference>
<keyword evidence="1" id="KW-0378">Hydrolase</keyword>
<dbReference type="InterPro" id="IPR014001">
    <property type="entry name" value="Helicase_ATP-bd"/>
</dbReference>
<proteinExistence type="predicted"/>
<dbReference type="CDD" id="cd18793">
    <property type="entry name" value="SF2_C_SNF"/>
    <property type="match status" value="1"/>
</dbReference>
<dbReference type="PANTHER" id="PTHR45766:SF6">
    <property type="entry name" value="SWI_SNF-RELATED MATRIX-ASSOCIATED ACTIN-DEPENDENT REGULATOR OF CHROMATIN SUBFAMILY A-LIKE PROTEIN 1"/>
    <property type="match status" value="1"/>
</dbReference>